<dbReference type="EMBL" id="VUJU01009828">
    <property type="protein sequence ID" value="KAF0717383.1"/>
    <property type="molecule type" value="Genomic_DNA"/>
</dbReference>
<protein>
    <recommendedName>
        <fullName evidence="3">Reverse transcriptase domain-containing protein</fullName>
    </recommendedName>
</protein>
<dbReference type="OrthoDB" id="6621793at2759"/>
<name>A0A6G0W371_APHCR</name>
<gene>
    <name evidence="1" type="ORF">FWK35_00032054</name>
</gene>
<dbReference type="AlphaFoldDB" id="A0A6G0W371"/>
<keyword evidence="2" id="KW-1185">Reference proteome</keyword>
<evidence type="ECO:0008006" key="3">
    <source>
        <dbReference type="Google" id="ProtNLM"/>
    </source>
</evidence>
<accession>A0A6G0W371</accession>
<dbReference type="Proteomes" id="UP000478052">
    <property type="component" value="Unassembled WGS sequence"/>
</dbReference>
<proteinExistence type="predicted"/>
<evidence type="ECO:0000313" key="1">
    <source>
        <dbReference type="EMBL" id="KAF0717383.1"/>
    </source>
</evidence>
<evidence type="ECO:0000313" key="2">
    <source>
        <dbReference type="Proteomes" id="UP000478052"/>
    </source>
</evidence>
<organism evidence="1 2">
    <name type="scientific">Aphis craccivora</name>
    <name type="common">Cowpea aphid</name>
    <dbReference type="NCBI Taxonomy" id="307492"/>
    <lineage>
        <taxon>Eukaryota</taxon>
        <taxon>Metazoa</taxon>
        <taxon>Ecdysozoa</taxon>
        <taxon>Arthropoda</taxon>
        <taxon>Hexapoda</taxon>
        <taxon>Insecta</taxon>
        <taxon>Pterygota</taxon>
        <taxon>Neoptera</taxon>
        <taxon>Paraneoptera</taxon>
        <taxon>Hemiptera</taxon>
        <taxon>Sternorrhyncha</taxon>
        <taxon>Aphidomorpha</taxon>
        <taxon>Aphidoidea</taxon>
        <taxon>Aphididae</taxon>
        <taxon>Aphidini</taxon>
        <taxon>Aphis</taxon>
        <taxon>Aphis</taxon>
    </lineage>
</organism>
<comment type="caution">
    <text evidence="1">The sequence shown here is derived from an EMBL/GenBank/DDBJ whole genome shotgun (WGS) entry which is preliminary data.</text>
</comment>
<reference evidence="1 2" key="1">
    <citation type="submission" date="2019-08" db="EMBL/GenBank/DDBJ databases">
        <title>Whole genome of Aphis craccivora.</title>
        <authorList>
            <person name="Voronova N.V."/>
            <person name="Shulinski R.S."/>
            <person name="Bandarenka Y.V."/>
            <person name="Zhorov D.G."/>
            <person name="Warner D."/>
        </authorList>
    </citation>
    <scope>NUCLEOTIDE SEQUENCE [LARGE SCALE GENOMIC DNA]</scope>
    <source>
        <strain evidence="1">180601</strain>
        <tissue evidence="1">Whole Body</tissue>
    </source>
</reference>
<sequence length="158" mass="18170">MGEPKSRHLLSCVTTSKLLYAAPLWADTMSAQGWRKLAAVHRRSHLRVACCYRTVSHEAAAVISGIPPITLLAKERAVLYRGRVKVEARGYLINRWQNEWDNGEKGRWTHKLISQLDVWLSRKASQMTYHLTKFCRPWMLRVIFAQVPLAGLRRMCAV</sequence>